<dbReference type="PANTHER" id="PTHR42877">
    <property type="entry name" value="L-ORNITHINE N(5)-MONOOXYGENASE-RELATED"/>
    <property type="match status" value="1"/>
</dbReference>
<evidence type="ECO:0000259" key="1">
    <source>
        <dbReference type="Pfam" id="PF07992"/>
    </source>
</evidence>
<feature type="domain" description="FAD/NAD(P)-binding" evidence="1">
    <location>
        <begin position="145"/>
        <end position="347"/>
    </location>
</feature>
<keyword evidence="2" id="KW-0503">Monooxygenase</keyword>
<dbReference type="Proteomes" id="UP001601992">
    <property type="component" value="Unassembled WGS sequence"/>
</dbReference>
<name>A0ABW6RUA5_9NOCA</name>
<dbReference type="PRINTS" id="PR00411">
    <property type="entry name" value="PNDRDTASEI"/>
</dbReference>
<dbReference type="InterPro" id="IPR051209">
    <property type="entry name" value="FAD-bind_Monooxygenase_sf"/>
</dbReference>
<protein>
    <submittedName>
        <fullName evidence="2">Flavin-containing monooxygenase</fullName>
        <ecNumber evidence="2">1.14.13.-</ecNumber>
    </submittedName>
</protein>
<comment type="caution">
    <text evidence="2">The sequence shown here is derived from an EMBL/GenBank/DDBJ whole genome shotgun (WGS) entry which is preliminary data.</text>
</comment>
<dbReference type="SUPFAM" id="SSF51905">
    <property type="entry name" value="FAD/NAD(P)-binding domain"/>
    <property type="match status" value="1"/>
</dbReference>
<dbReference type="EMBL" id="JBIAQY010000002">
    <property type="protein sequence ID" value="MFF3567581.1"/>
    <property type="molecule type" value="Genomic_DNA"/>
</dbReference>
<proteinExistence type="predicted"/>
<dbReference type="RefSeq" id="WP_040825237.1">
    <property type="nucleotide sequence ID" value="NZ_JBIAQY010000002.1"/>
</dbReference>
<keyword evidence="3" id="KW-1185">Reference proteome</keyword>
<dbReference type="PANTHER" id="PTHR42877:SF4">
    <property type="entry name" value="FAD_NAD(P)-BINDING DOMAIN-CONTAINING PROTEIN-RELATED"/>
    <property type="match status" value="1"/>
</dbReference>
<dbReference type="PRINTS" id="PR00368">
    <property type="entry name" value="FADPNR"/>
</dbReference>
<sequence>MTSEDSAVSTVRQEVDEAFVNRALDDADLNALRLALYQATGDEELLALKLKTVTIYGGATTHTLVDESDRGVLRAKATEFLLNKPVDFVERIPDDVELRGLMEAFRKEKLTDKDWRYRRDLAAFDDPPRQAKWSGAKPEIPAGFEVAIIGSGFGGIAIAVQLERLGIPYVVYEKRSELGGTWSSSAYPDVRVDTTNFLYQYFFEKNYPWTEYFARADEVRNYLEHVAKKHGVYEHISFDTEVKAAVFDEKSGTWAVDLVVEGQARRVSANAVVSATGTFATPKRFDAPGVGDFQGHLVHTAEWTGAEELDGRDVAIIGNGSSGVQMLNYIRQRAKSVTVYQRTPQYITGRERYGEPIPAETRWLLDSMPYYWNWYCYSIATMRLGGQRMQEPDPEWKAKGGLVSEASDAFRADLLRYMETKVGGRPDLVAKLTPKHAPMARRQIVDNNWYASLLEDNVELVTDGIERITPTGIRAADGTERKTDLIITATGYAVQKYLWPTAYRGLGGADLEQRWNDPEKGGPRAYLSITVPDFPNFFILYGPNSQNRAGSLIVWMEIWSRYIGEALVSLIESGNRYVTVRREVFEDYNKRLDEAMLSLIWYDEGSRDRNYYVNEFGRQQVNVPWRLEDYHELLEKFRPDEYHFG</sequence>
<reference evidence="2 3" key="1">
    <citation type="submission" date="2024-10" db="EMBL/GenBank/DDBJ databases">
        <title>The Natural Products Discovery Center: Release of the First 8490 Sequenced Strains for Exploring Actinobacteria Biosynthetic Diversity.</title>
        <authorList>
            <person name="Kalkreuter E."/>
            <person name="Kautsar S.A."/>
            <person name="Yang D."/>
            <person name="Bader C.D."/>
            <person name="Teijaro C.N."/>
            <person name="Fluegel L."/>
            <person name="Davis C.M."/>
            <person name="Simpson J.R."/>
            <person name="Lauterbach L."/>
            <person name="Steele A.D."/>
            <person name="Gui C."/>
            <person name="Meng S."/>
            <person name="Li G."/>
            <person name="Viehrig K."/>
            <person name="Ye F."/>
            <person name="Su P."/>
            <person name="Kiefer A.F."/>
            <person name="Nichols A."/>
            <person name="Cepeda A.J."/>
            <person name="Yan W."/>
            <person name="Fan B."/>
            <person name="Jiang Y."/>
            <person name="Adhikari A."/>
            <person name="Zheng C.-J."/>
            <person name="Schuster L."/>
            <person name="Cowan T.M."/>
            <person name="Smanski M.J."/>
            <person name="Chevrette M.G."/>
            <person name="De Carvalho L.P.S."/>
            <person name="Shen B."/>
        </authorList>
    </citation>
    <scope>NUCLEOTIDE SEQUENCE [LARGE SCALE GENOMIC DNA]</scope>
    <source>
        <strain evidence="2 3">NPDC002593</strain>
    </source>
</reference>
<dbReference type="Gene3D" id="3.50.50.60">
    <property type="entry name" value="FAD/NAD(P)-binding domain"/>
    <property type="match status" value="2"/>
</dbReference>
<accession>A0ABW6RUA5</accession>
<dbReference type="Pfam" id="PF07992">
    <property type="entry name" value="Pyr_redox_2"/>
    <property type="match status" value="1"/>
</dbReference>
<keyword evidence="2" id="KW-0560">Oxidoreductase</keyword>
<evidence type="ECO:0000313" key="3">
    <source>
        <dbReference type="Proteomes" id="UP001601992"/>
    </source>
</evidence>
<dbReference type="EC" id="1.14.13.-" evidence="2"/>
<organism evidence="2 3">
    <name type="scientific">Nocardia jiangxiensis</name>
    <dbReference type="NCBI Taxonomy" id="282685"/>
    <lineage>
        <taxon>Bacteria</taxon>
        <taxon>Bacillati</taxon>
        <taxon>Actinomycetota</taxon>
        <taxon>Actinomycetes</taxon>
        <taxon>Mycobacteriales</taxon>
        <taxon>Nocardiaceae</taxon>
        <taxon>Nocardia</taxon>
    </lineage>
</organism>
<dbReference type="GO" id="GO:0004497">
    <property type="term" value="F:monooxygenase activity"/>
    <property type="evidence" value="ECO:0007669"/>
    <property type="project" value="UniProtKB-KW"/>
</dbReference>
<dbReference type="InterPro" id="IPR036188">
    <property type="entry name" value="FAD/NAD-bd_sf"/>
</dbReference>
<dbReference type="InterPro" id="IPR023753">
    <property type="entry name" value="FAD/NAD-binding_dom"/>
</dbReference>
<gene>
    <name evidence="2" type="ORF">ACFYXQ_07325</name>
</gene>
<evidence type="ECO:0000313" key="2">
    <source>
        <dbReference type="EMBL" id="MFF3567581.1"/>
    </source>
</evidence>